<evidence type="ECO:0000256" key="1">
    <source>
        <dbReference type="ARBA" id="ARBA00004771"/>
    </source>
</evidence>
<reference evidence="14 15" key="1">
    <citation type="submission" date="2022-04" db="EMBL/GenBank/DDBJ databases">
        <title>Genome diversity in the genus Frankia.</title>
        <authorList>
            <person name="Carlos-Shanley C."/>
            <person name="Hahn D."/>
        </authorList>
    </citation>
    <scope>NUCLEOTIDE SEQUENCE [LARGE SCALE GENOMIC DNA]</scope>
    <source>
        <strain evidence="14 15">Ag45/Mut15</strain>
    </source>
</reference>
<evidence type="ECO:0000256" key="7">
    <source>
        <dbReference type="ARBA" id="ARBA00022798"/>
    </source>
</evidence>
<evidence type="ECO:0000313" key="14">
    <source>
        <dbReference type="EMBL" id="MCK9878815.1"/>
    </source>
</evidence>
<dbReference type="InterPro" id="IPR045034">
    <property type="entry name" value="O-acyltransferase_WSD1-like"/>
</dbReference>
<evidence type="ECO:0000259" key="12">
    <source>
        <dbReference type="Pfam" id="PF03007"/>
    </source>
</evidence>
<feature type="domain" description="O-acyltransferase WSD1 C-terminal" evidence="13">
    <location>
        <begin position="269"/>
        <end position="409"/>
    </location>
</feature>
<dbReference type="EMBL" id="JALKFT010000046">
    <property type="protein sequence ID" value="MCK9878815.1"/>
    <property type="molecule type" value="Genomic_DNA"/>
</dbReference>
<protein>
    <recommendedName>
        <fullName evidence="4">diacylglycerol O-acyltransferase</fullName>
        <ecNumber evidence="4">2.3.1.20</ecNumber>
    </recommendedName>
</protein>
<proteinExistence type="inferred from homology"/>
<evidence type="ECO:0000313" key="15">
    <source>
        <dbReference type="Proteomes" id="UP001201873"/>
    </source>
</evidence>
<evidence type="ECO:0000256" key="3">
    <source>
        <dbReference type="ARBA" id="ARBA00009587"/>
    </source>
</evidence>
<evidence type="ECO:0000256" key="10">
    <source>
        <dbReference type="ARBA" id="ARBA00048109"/>
    </source>
</evidence>
<dbReference type="Pfam" id="PF03007">
    <property type="entry name" value="WS_DGAT_cat"/>
    <property type="match status" value="1"/>
</dbReference>
<comment type="caution">
    <text evidence="14">The sequence shown here is derived from an EMBL/GenBank/DDBJ whole genome shotgun (WGS) entry which is preliminary data.</text>
</comment>
<dbReference type="Proteomes" id="UP001201873">
    <property type="component" value="Unassembled WGS sequence"/>
</dbReference>
<dbReference type="Pfam" id="PF06974">
    <property type="entry name" value="WS_DGAT_C"/>
    <property type="match status" value="1"/>
</dbReference>
<keyword evidence="6" id="KW-0808">Transferase</keyword>
<dbReference type="InterPro" id="IPR009721">
    <property type="entry name" value="O-acyltransferase_WSD1_C"/>
</dbReference>
<keyword evidence="8" id="KW-0443">Lipid metabolism</keyword>
<comment type="similarity">
    <text evidence="3">Belongs to the long-chain O-acyltransferase family.</text>
</comment>
<name>A0ABT0K4V9_9ACTN</name>
<keyword evidence="5" id="KW-0444">Lipid biosynthesis</keyword>
<dbReference type="RefSeq" id="WP_248826882.1">
    <property type="nucleotide sequence ID" value="NZ_JALKFT010000046.1"/>
</dbReference>
<dbReference type="EC" id="2.3.1.20" evidence="4"/>
<dbReference type="PANTHER" id="PTHR31650">
    <property type="entry name" value="O-ACYLTRANSFERASE (WSD1-LIKE) FAMILY PROTEIN"/>
    <property type="match status" value="1"/>
</dbReference>
<evidence type="ECO:0000256" key="8">
    <source>
        <dbReference type="ARBA" id="ARBA00023098"/>
    </source>
</evidence>
<keyword evidence="7" id="KW-0319">Glycerol metabolism</keyword>
<accession>A0ABT0K4V9</accession>
<evidence type="ECO:0000256" key="4">
    <source>
        <dbReference type="ARBA" id="ARBA00013244"/>
    </source>
</evidence>
<keyword evidence="9" id="KW-0012">Acyltransferase</keyword>
<evidence type="ECO:0000256" key="6">
    <source>
        <dbReference type="ARBA" id="ARBA00022679"/>
    </source>
</evidence>
<feature type="domain" description="O-acyltransferase WSD1-like N-terminal" evidence="12">
    <location>
        <begin position="26"/>
        <end position="158"/>
    </location>
</feature>
<evidence type="ECO:0000259" key="13">
    <source>
        <dbReference type="Pfam" id="PF06974"/>
    </source>
</evidence>
<sequence>MDTLLLGYQRAFPTTPFAVGCLLDVHGSVPDLEALRELVADRARGCLPLTQRMLAARRRRPCWVTDNAFDAARHVHSCQLPTGADTAGLRVAVQRLSTSAFPADLPPWQLWLLHGHRPDGFSLLFRSSHVWMDGLGQNLLLERLFGHPGPGATHAPLRSASARRSDPRALGHATAHMLSWCTRTATIGPFEQALVGHPQHTWLKVDLARLRAIGRAFQVPVNDIFLAALTGTLRAWSNVNTEHVSRRRERVHAAMPVSTRRTTEQIRVGNYLTSVRIALPYGEVSVRRRVEAIHRQTSRHKRVGTPGVAERLFLWTVPNPLRPTVMAADMMSRVFALTASNPHGLSGPLDVLGRPVTAAVPIPPLPGGQRMAVMLGGLDGQAAIGFTLDGAVQGGSHLPALFEAELRALEVEGGLHPGQPPFAWIPPPAAEPAADLAGADR</sequence>
<evidence type="ECO:0000256" key="9">
    <source>
        <dbReference type="ARBA" id="ARBA00023315"/>
    </source>
</evidence>
<evidence type="ECO:0000256" key="2">
    <source>
        <dbReference type="ARBA" id="ARBA00005189"/>
    </source>
</evidence>
<keyword evidence="15" id="KW-1185">Reference proteome</keyword>
<comment type="catalytic activity">
    <reaction evidence="10">
        <text>an acyl-CoA + a 1,2-diacyl-sn-glycerol = a triacyl-sn-glycerol + CoA</text>
        <dbReference type="Rhea" id="RHEA:10868"/>
        <dbReference type="ChEBI" id="CHEBI:17815"/>
        <dbReference type="ChEBI" id="CHEBI:57287"/>
        <dbReference type="ChEBI" id="CHEBI:58342"/>
        <dbReference type="ChEBI" id="CHEBI:64615"/>
        <dbReference type="EC" id="2.3.1.20"/>
    </reaction>
</comment>
<gene>
    <name evidence="14" type="ORF">MXD59_24140</name>
</gene>
<evidence type="ECO:0000256" key="5">
    <source>
        <dbReference type="ARBA" id="ARBA00022516"/>
    </source>
</evidence>
<dbReference type="InterPro" id="IPR004255">
    <property type="entry name" value="O-acyltransferase_WSD1_N"/>
</dbReference>
<comment type="pathway">
    <text evidence="2">Lipid metabolism.</text>
</comment>
<dbReference type="PANTHER" id="PTHR31650:SF1">
    <property type="entry name" value="WAX ESTER SYNTHASE_DIACYLGLYCEROL ACYLTRANSFERASE 4-RELATED"/>
    <property type="match status" value="1"/>
</dbReference>
<evidence type="ECO:0000256" key="11">
    <source>
        <dbReference type="SAM" id="MobiDB-lite"/>
    </source>
</evidence>
<feature type="compositionally biased region" description="Low complexity" evidence="11">
    <location>
        <begin position="431"/>
        <end position="441"/>
    </location>
</feature>
<feature type="region of interest" description="Disordered" evidence="11">
    <location>
        <begin position="422"/>
        <end position="441"/>
    </location>
</feature>
<comment type="pathway">
    <text evidence="1">Glycerolipid metabolism; triacylglycerol biosynthesis.</text>
</comment>
<organism evidence="14 15">
    <name type="scientific">Frankia umida</name>
    <dbReference type="NCBI Taxonomy" id="573489"/>
    <lineage>
        <taxon>Bacteria</taxon>
        <taxon>Bacillati</taxon>
        <taxon>Actinomycetota</taxon>
        <taxon>Actinomycetes</taxon>
        <taxon>Frankiales</taxon>
        <taxon>Frankiaceae</taxon>
        <taxon>Frankia</taxon>
    </lineage>
</organism>